<gene>
    <name evidence="1" type="ORF">SAMN05421638_0915</name>
</gene>
<evidence type="ECO:0000313" key="2">
    <source>
        <dbReference type="Proteomes" id="UP000242560"/>
    </source>
</evidence>
<dbReference type="AlphaFoldDB" id="A0A1I3KP05"/>
<organism evidence="1 2">
    <name type="scientific">Kaistella treverensis</name>
    <dbReference type="NCBI Taxonomy" id="631455"/>
    <lineage>
        <taxon>Bacteria</taxon>
        <taxon>Pseudomonadati</taxon>
        <taxon>Bacteroidota</taxon>
        <taxon>Flavobacteriia</taxon>
        <taxon>Flavobacteriales</taxon>
        <taxon>Weeksellaceae</taxon>
        <taxon>Chryseobacterium group</taxon>
        <taxon>Kaistella</taxon>
    </lineage>
</organism>
<reference evidence="2" key="1">
    <citation type="submission" date="2016-10" db="EMBL/GenBank/DDBJ databases">
        <authorList>
            <person name="Varghese N."/>
            <person name="Submissions S."/>
        </authorList>
    </citation>
    <scope>NUCLEOTIDE SEQUENCE [LARGE SCALE GENOMIC DNA]</scope>
    <source>
        <strain evidence="2">DSM 22251</strain>
    </source>
</reference>
<accession>A0A1I3KP05</accession>
<protein>
    <recommendedName>
        <fullName evidence="3">Lipocalin-like domain-containing protein</fullName>
    </recommendedName>
</protein>
<proteinExistence type="predicted"/>
<keyword evidence="2" id="KW-1185">Reference proteome</keyword>
<evidence type="ECO:0008006" key="3">
    <source>
        <dbReference type="Google" id="ProtNLM"/>
    </source>
</evidence>
<name>A0A1I3KP05_9FLAO</name>
<dbReference type="EMBL" id="FORQ01000001">
    <property type="protein sequence ID" value="SFI74104.1"/>
    <property type="molecule type" value="Genomic_DNA"/>
</dbReference>
<sequence>MAKKAGIFMLLFFLFISCGTREEEAENEKFIGVWEWVSATGGISNEKSTPENTGIARSLTLTEDYLYSVTENGKVVKEGTYRSEDDITDTDHREKQFLRLVNYHDYIVSEITDTDMYLADDVADGYSYHFKK</sequence>
<evidence type="ECO:0000313" key="1">
    <source>
        <dbReference type="EMBL" id="SFI74104.1"/>
    </source>
</evidence>
<dbReference type="PROSITE" id="PS51257">
    <property type="entry name" value="PROKAR_LIPOPROTEIN"/>
    <property type="match status" value="1"/>
</dbReference>
<dbReference type="Proteomes" id="UP000242560">
    <property type="component" value="Unassembled WGS sequence"/>
</dbReference>
<dbReference type="RefSeq" id="WP_143068743.1">
    <property type="nucleotide sequence ID" value="NZ_FORQ01000001.1"/>
</dbReference>